<name>A0ABS3AU22_9BACT</name>
<reference evidence="2 3" key="1">
    <citation type="submission" date="2021-02" db="EMBL/GenBank/DDBJ databases">
        <title>Activity-based single-cell genomes from oceanic crustal fluid captures similar information to metagenomic and metatranscriptomic surveys with orders of magnitude less sampling.</title>
        <authorList>
            <person name="D'Angelo T.S."/>
            <person name="Orcutt B.N."/>
        </authorList>
    </citation>
    <scope>NUCLEOTIDE SEQUENCE [LARGE SCALE GENOMIC DNA]</scope>
    <source>
        <strain evidence="2">AH-315-G02</strain>
    </source>
</reference>
<sequence>MKYLILKLQGGLQAWGTHTYEDYRPTNLFPTRSGVVGLLGACLGIERQDIKSRQCLNEGLLIAVRADDQQWRPQIITDYHTILEARKVNGKARDNAILSSREYICDAQFTVAIGLENCEIKFGELAEAVRYPFYTPVLGRKSCPLYRPLYEAEITAGALVEALNQVAPGRGVIYSDEPMDGASILTIRDVPLPSKVREFAKRKVYVLGLGGANVS</sequence>
<gene>
    <name evidence="2" type="primary">cas5e</name>
    <name evidence="2" type="ORF">JYU06_03645</name>
</gene>
<dbReference type="Gene3D" id="3.30.70.2660">
    <property type="match status" value="1"/>
</dbReference>
<organism evidence="2 3">
    <name type="scientific">Desulfotalea psychrophila</name>
    <dbReference type="NCBI Taxonomy" id="84980"/>
    <lineage>
        <taxon>Bacteria</taxon>
        <taxon>Pseudomonadati</taxon>
        <taxon>Thermodesulfobacteriota</taxon>
        <taxon>Desulfobulbia</taxon>
        <taxon>Desulfobulbales</taxon>
        <taxon>Desulfocapsaceae</taxon>
        <taxon>Desulfotalea</taxon>
    </lineage>
</organism>
<proteinExistence type="predicted"/>
<dbReference type="InterPro" id="IPR010147">
    <property type="entry name" value="CRISPR-assoc_prot_CasD"/>
</dbReference>
<evidence type="ECO:0000256" key="1">
    <source>
        <dbReference type="ARBA" id="ARBA00023118"/>
    </source>
</evidence>
<dbReference type="CDD" id="cd09693">
    <property type="entry name" value="Cas5_I"/>
    <property type="match status" value="1"/>
</dbReference>
<evidence type="ECO:0000313" key="2">
    <source>
        <dbReference type="EMBL" id="MBN4068600.1"/>
    </source>
</evidence>
<evidence type="ECO:0000313" key="3">
    <source>
        <dbReference type="Proteomes" id="UP000717534"/>
    </source>
</evidence>
<dbReference type="EMBL" id="JAFITO010000028">
    <property type="protein sequence ID" value="MBN4068600.1"/>
    <property type="molecule type" value="Genomic_DNA"/>
</dbReference>
<dbReference type="InterPro" id="IPR021124">
    <property type="entry name" value="CRISPR-assoc_prot_Cas5"/>
</dbReference>
<keyword evidence="1" id="KW-0051">Antiviral defense</keyword>
<dbReference type="Proteomes" id="UP000717534">
    <property type="component" value="Unassembled WGS sequence"/>
</dbReference>
<dbReference type="NCBIfam" id="TIGR01868">
    <property type="entry name" value="casD_Cas5e"/>
    <property type="match status" value="1"/>
</dbReference>
<protein>
    <submittedName>
        <fullName evidence="2">Type I-E CRISPR-associated protein Cas5/CasD</fullName>
    </submittedName>
</protein>
<dbReference type="InterPro" id="IPR013422">
    <property type="entry name" value="CRISPR-assoc_prot_Cas5_N"/>
</dbReference>
<accession>A0ABS3AU22</accession>
<keyword evidence="3" id="KW-1185">Reference proteome</keyword>
<dbReference type="Pfam" id="PF09704">
    <property type="entry name" value="Cas_Cas5d"/>
    <property type="match status" value="1"/>
</dbReference>
<comment type="caution">
    <text evidence="2">The sequence shown here is derived from an EMBL/GenBank/DDBJ whole genome shotgun (WGS) entry which is preliminary data.</text>
</comment>
<dbReference type="NCBIfam" id="TIGR02593">
    <property type="entry name" value="CRISPR_cas5"/>
    <property type="match status" value="1"/>
</dbReference>